<evidence type="ECO:0000256" key="6">
    <source>
        <dbReference type="ARBA" id="ARBA00023077"/>
    </source>
</evidence>
<keyword evidence="7 10" id="KW-0472">Membrane</keyword>
<evidence type="ECO:0000256" key="7">
    <source>
        <dbReference type="ARBA" id="ARBA00023136"/>
    </source>
</evidence>
<keyword evidence="6 11" id="KW-0798">TonB box</keyword>
<evidence type="ECO:0000256" key="8">
    <source>
        <dbReference type="ARBA" id="ARBA00023170"/>
    </source>
</evidence>
<dbReference type="RefSeq" id="WP_235075385.1">
    <property type="nucleotide sequence ID" value="NZ_CBLX010000003.1"/>
</dbReference>
<evidence type="ECO:0000313" key="15">
    <source>
        <dbReference type="EMBL" id="CDG38504.1"/>
    </source>
</evidence>
<feature type="domain" description="TonB-dependent receptor-like beta-barrel" evidence="13">
    <location>
        <begin position="288"/>
        <end position="722"/>
    </location>
</feature>
<dbReference type="eggNOG" id="COG4774">
    <property type="taxonomic scope" value="Bacteria"/>
</dbReference>
<comment type="caution">
    <text evidence="15">The sequence shown here is derived from an EMBL/GenBank/DDBJ whole genome shotgun (WGS) entry which is preliminary data.</text>
</comment>
<evidence type="ECO:0000256" key="11">
    <source>
        <dbReference type="RuleBase" id="RU003357"/>
    </source>
</evidence>
<evidence type="ECO:0000259" key="13">
    <source>
        <dbReference type="Pfam" id="PF00593"/>
    </source>
</evidence>
<dbReference type="PANTHER" id="PTHR32552">
    <property type="entry name" value="FERRICHROME IRON RECEPTOR-RELATED"/>
    <property type="match status" value="1"/>
</dbReference>
<evidence type="ECO:0000256" key="10">
    <source>
        <dbReference type="PROSITE-ProRule" id="PRU01360"/>
    </source>
</evidence>
<organism evidence="15 16">
    <name type="scientific">Asaia bogorensis</name>
    <dbReference type="NCBI Taxonomy" id="91915"/>
    <lineage>
        <taxon>Bacteria</taxon>
        <taxon>Pseudomonadati</taxon>
        <taxon>Pseudomonadota</taxon>
        <taxon>Alphaproteobacteria</taxon>
        <taxon>Acetobacterales</taxon>
        <taxon>Acetobacteraceae</taxon>
        <taxon>Asaia</taxon>
    </lineage>
</organism>
<dbReference type="Gene3D" id="2.40.170.20">
    <property type="entry name" value="TonB-dependent receptor, beta-barrel domain"/>
    <property type="match status" value="1"/>
</dbReference>
<keyword evidence="9 10" id="KW-0998">Cell outer membrane</keyword>
<evidence type="ECO:0000256" key="3">
    <source>
        <dbReference type="ARBA" id="ARBA00022448"/>
    </source>
</evidence>
<sequence>MRNILNPQNGVSLSGPGIVLIAALGMTLPPDALAEGKPGDNAVSPGRTGDDIATRDAPKRHITHPHREGQGGETNARHHQNHEVLTVMGARGGYAAAESAMGDKRATPFLQQTQTTNVVTHQTLADFSPQTMEDMAKYVPGMAIGNNFGGTQDALIKRGFGAIDDGSILRDGVRMPIGRNYQGDTAERVEILKGPASLFYGMQEPGGVINVITKAPDFRRWGAALGTQWSSLGGGNGHVDVTGPLGKTLAFRLIGSYRNENYWRNFGANKQILVAPTLSWHHERWDGALSYEYVAYDNVLDRGAVFVGNNPVSGPQKRLDEPWTASFGARHLIASHLGYRIGMHDRLRLSGGYNRDDYHDRQADPSSYSARTGILLRRYRANGGTIRANGSVALDYLGDHDLWGMRHEITAGIDYENRNQDQGVFYQSANQGGFTPANPVYGGLEPVGRPNPANSNLQQNINTASGYLKDNIHLTSSLIASGGVRYQWFGLRYGSGIPFIQTTDASYTKPLPFAALVWQPFRSVSFYGDYSQSFGANQLSAGSVLQGGYKPTTGREFEVGARYAHGGLTADLALYHIRKKNVLQTAGQDRDGNIVQRLTGLAGSKGLEASVTGALSAHWSTVLAYAWTDARTLRDTPATEGRQLIGVPKNSGSLFLTWNGVLPWHAMSMRAGGGVHLVGTRSAALDNSFQVPGYGTVDAFASWTVTQLFLRQINLQLNAVNLLNQGYIIAPTGSVYRNSWGQGRSFAVATSIAF</sequence>
<keyword evidence="5 10" id="KW-0812">Transmembrane</keyword>
<dbReference type="CDD" id="cd01347">
    <property type="entry name" value="ligand_gated_channel"/>
    <property type="match status" value="1"/>
</dbReference>
<name>A0A060QBH4_9PROT</name>
<gene>
    <name evidence="15" type="ORF">ASAP_0459</name>
</gene>
<dbReference type="GO" id="GO:0015344">
    <property type="term" value="F:siderophore uptake transmembrane transporter activity"/>
    <property type="evidence" value="ECO:0007669"/>
    <property type="project" value="TreeGrafter"/>
</dbReference>
<dbReference type="InterPro" id="IPR012910">
    <property type="entry name" value="Plug_dom"/>
</dbReference>
<dbReference type="InterPro" id="IPR036942">
    <property type="entry name" value="Beta-barrel_TonB_sf"/>
</dbReference>
<evidence type="ECO:0000256" key="2">
    <source>
        <dbReference type="ARBA" id="ARBA00009810"/>
    </source>
</evidence>
<accession>A0A060QBH4</accession>
<dbReference type="InterPro" id="IPR037066">
    <property type="entry name" value="Plug_dom_sf"/>
</dbReference>
<dbReference type="InterPro" id="IPR000531">
    <property type="entry name" value="Beta-barrel_TonB"/>
</dbReference>
<dbReference type="PROSITE" id="PS52016">
    <property type="entry name" value="TONB_DEPENDENT_REC_3"/>
    <property type="match status" value="1"/>
</dbReference>
<keyword evidence="3 10" id="KW-0813">Transport</keyword>
<dbReference type="Pfam" id="PF07715">
    <property type="entry name" value="Plug"/>
    <property type="match status" value="1"/>
</dbReference>
<keyword evidence="8 15" id="KW-0675">Receptor</keyword>
<dbReference type="GO" id="GO:0015891">
    <property type="term" value="P:siderophore transport"/>
    <property type="evidence" value="ECO:0007669"/>
    <property type="project" value="InterPro"/>
</dbReference>
<dbReference type="GO" id="GO:0009279">
    <property type="term" value="C:cell outer membrane"/>
    <property type="evidence" value="ECO:0007669"/>
    <property type="project" value="UniProtKB-SubCell"/>
</dbReference>
<dbReference type="EMBL" id="CBLX010000003">
    <property type="protein sequence ID" value="CDG38504.1"/>
    <property type="molecule type" value="Genomic_DNA"/>
</dbReference>
<evidence type="ECO:0000256" key="5">
    <source>
        <dbReference type="ARBA" id="ARBA00022692"/>
    </source>
</evidence>
<evidence type="ECO:0000256" key="9">
    <source>
        <dbReference type="ARBA" id="ARBA00023237"/>
    </source>
</evidence>
<dbReference type="GO" id="GO:0038023">
    <property type="term" value="F:signaling receptor activity"/>
    <property type="evidence" value="ECO:0007669"/>
    <property type="project" value="InterPro"/>
</dbReference>
<dbReference type="Proteomes" id="UP000027583">
    <property type="component" value="Unassembled WGS sequence"/>
</dbReference>
<proteinExistence type="inferred from homology"/>
<dbReference type="Pfam" id="PF00593">
    <property type="entry name" value="TonB_dep_Rec_b-barrel"/>
    <property type="match status" value="1"/>
</dbReference>
<comment type="subcellular location">
    <subcellularLocation>
        <location evidence="1 10">Cell outer membrane</location>
        <topology evidence="1 10">Multi-pass membrane protein</topology>
    </subcellularLocation>
</comment>
<dbReference type="AlphaFoldDB" id="A0A060QBH4"/>
<comment type="similarity">
    <text evidence="2 10 11">Belongs to the TonB-dependent receptor family.</text>
</comment>
<dbReference type="Gene3D" id="2.170.130.10">
    <property type="entry name" value="TonB-dependent receptor, plug domain"/>
    <property type="match status" value="1"/>
</dbReference>
<evidence type="ECO:0000256" key="1">
    <source>
        <dbReference type="ARBA" id="ARBA00004571"/>
    </source>
</evidence>
<dbReference type="InterPro" id="IPR010105">
    <property type="entry name" value="TonB_sidphr_rcpt"/>
</dbReference>
<evidence type="ECO:0000313" key="16">
    <source>
        <dbReference type="Proteomes" id="UP000027583"/>
    </source>
</evidence>
<dbReference type="PANTHER" id="PTHR32552:SF85">
    <property type="entry name" value="BLL7968 PROTEIN"/>
    <property type="match status" value="1"/>
</dbReference>
<keyword evidence="4 10" id="KW-1134">Transmembrane beta strand</keyword>
<feature type="compositionally biased region" description="Basic and acidic residues" evidence="12">
    <location>
        <begin position="48"/>
        <end position="70"/>
    </location>
</feature>
<feature type="region of interest" description="Disordered" evidence="12">
    <location>
        <begin position="33"/>
        <end position="77"/>
    </location>
</feature>
<reference evidence="15 16" key="1">
    <citation type="journal article" date="2014" name="Genome Biol. Evol.">
        <title>Acetic acid bacteria genomes reveal functional traits for adaptation to life in insect guts.</title>
        <authorList>
            <person name="Chouaia B."/>
            <person name="Gaiarsa S."/>
            <person name="Crotti E."/>
            <person name="Comandatore F."/>
            <person name="Degli Esposti M."/>
            <person name="Ricci I."/>
            <person name="Alma A."/>
            <person name="Favia G."/>
            <person name="Bandi C."/>
            <person name="Daffonchio D."/>
        </authorList>
    </citation>
    <scope>NUCLEOTIDE SEQUENCE [LARGE SCALE GENOMIC DNA]</scope>
    <source>
        <strain evidence="15 16">SF2.1</strain>
    </source>
</reference>
<evidence type="ECO:0000256" key="12">
    <source>
        <dbReference type="SAM" id="MobiDB-lite"/>
    </source>
</evidence>
<dbReference type="InterPro" id="IPR039426">
    <property type="entry name" value="TonB-dep_rcpt-like"/>
</dbReference>
<dbReference type="NCBIfam" id="TIGR01783">
    <property type="entry name" value="TonB-siderophor"/>
    <property type="match status" value="1"/>
</dbReference>
<protein>
    <submittedName>
        <fullName evidence="15">TonB-dependent siderophore receptor, putative</fullName>
    </submittedName>
</protein>
<evidence type="ECO:0000256" key="4">
    <source>
        <dbReference type="ARBA" id="ARBA00022452"/>
    </source>
</evidence>
<evidence type="ECO:0000259" key="14">
    <source>
        <dbReference type="Pfam" id="PF07715"/>
    </source>
</evidence>
<feature type="domain" description="TonB-dependent receptor plug" evidence="14">
    <location>
        <begin position="112"/>
        <end position="208"/>
    </location>
</feature>
<dbReference type="SUPFAM" id="SSF56935">
    <property type="entry name" value="Porins"/>
    <property type="match status" value="1"/>
</dbReference>
<reference evidence="15 16" key="2">
    <citation type="journal article" date="2014" name="PLoS ONE">
        <title>Evolution of mitochondria reconstructed from the energy metabolism of living bacteria.</title>
        <authorList>
            <person name="Degli Esposti M."/>
            <person name="Chouaia B."/>
            <person name="Comandatore F."/>
            <person name="Crotti E."/>
            <person name="Sassera D."/>
            <person name="Lievens P.M."/>
            <person name="Daffonchio D."/>
            <person name="Bandi C."/>
        </authorList>
    </citation>
    <scope>NUCLEOTIDE SEQUENCE [LARGE SCALE GENOMIC DNA]</scope>
    <source>
        <strain evidence="15 16">SF2.1</strain>
    </source>
</reference>